<dbReference type="UniPathway" id="UPA00241">
    <property type="reaction ID" value="UER00356"/>
</dbReference>
<evidence type="ECO:0000256" key="6">
    <source>
        <dbReference type="NCBIfam" id="TIGR00152"/>
    </source>
</evidence>
<dbReference type="FunFam" id="3.40.50.300:FF:000485">
    <property type="entry name" value="Dephospho-CoA kinase CAB5"/>
    <property type="match status" value="1"/>
</dbReference>
<evidence type="ECO:0000313" key="8">
    <source>
        <dbReference type="Proteomes" id="UP000198565"/>
    </source>
</evidence>
<gene>
    <name evidence="5" type="primary">coaE</name>
    <name evidence="7" type="ORF">SAMN04487943_107158</name>
</gene>
<keyword evidence="5" id="KW-0808">Transferase</keyword>
<dbReference type="CDD" id="cd02022">
    <property type="entry name" value="DPCK"/>
    <property type="match status" value="1"/>
</dbReference>
<comment type="subcellular location">
    <subcellularLocation>
        <location evidence="5">Cytoplasm</location>
    </subcellularLocation>
</comment>
<comment type="function">
    <text evidence="5">Catalyzes the phosphorylation of the 3'-hydroxyl group of dephosphocoenzyme A to form coenzyme A.</text>
</comment>
<dbReference type="Proteomes" id="UP000198565">
    <property type="component" value="Unassembled WGS sequence"/>
</dbReference>
<keyword evidence="3 5" id="KW-0067">ATP-binding</keyword>
<comment type="pathway">
    <text evidence="5">Cofactor biosynthesis; coenzyme A biosynthesis; CoA from (R)-pantothenate: step 5/5.</text>
</comment>
<dbReference type="GO" id="GO:0005737">
    <property type="term" value="C:cytoplasm"/>
    <property type="evidence" value="ECO:0007669"/>
    <property type="project" value="UniProtKB-SubCell"/>
</dbReference>
<evidence type="ECO:0000256" key="3">
    <source>
        <dbReference type="ARBA" id="ARBA00022840"/>
    </source>
</evidence>
<dbReference type="STRING" id="334253.SAMN04487943_107158"/>
<dbReference type="GO" id="GO:0015937">
    <property type="term" value="P:coenzyme A biosynthetic process"/>
    <property type="evidence" value="ECO:0007669"/>
    <property type="project" value="UniProtKB-UniRule"/>
</dbReference>
<sequence>MIIGLTGNIATGKSTISNMFQAKYQIPVIDADIVSREVVEPGEQALEEIVATFGEDILLENGTLNRKKLGAIIFQDQNKREKLNAIVHPAVRNKMLSKKEELLRQGNQTIVMDIPLLFENNLTYLVEKTIVVYASEHIQLQRLMERNQLSEKEARDRMNSQMAIDEKRDLADEVIDNSGSMEQSEKQLKNILINWELIE</sequence>
<dbReference type="InterPro" id="IPR027417">
    <property type="entry name" value="P-loop_NTPase"/>
</dbReference>
<keyword evidence="5 7" id="KW-0418">Kinase</keyword>
<dbReference type="PANTHER" id="PTHR10695">
    <property type="entry name" value="DEPHOSPHO-COA KINASE-RELATED"/>
    <property type="match status" value="1"/>
</dbReference>
<dbReference type="AlphaFoldDB" id="A0A1I4MXD9"/>
<evidence type="ECO:0000256" key="2">
    <source>
        <dbReference type="ARBA" id="ARBA00022741"/>
    </source>
</evidence>
<dbReference type="GO" id="GO:0004140">
    <property type="term" value="F:dephospho-CoA kinase activity"/>
    <property type="evidence" value="ECO:0007669"/>
    <property type="project" value="UniProtKB-UniRule"/>
</dbReference>
<dbReference type="NCBIfam" id="TIGR00152">
    <property type="entry name" value="dephospho-CoA kinase"/>
    <property type="match status" value="1"/>
</dbReference>
<name>A0A1I4MXD9_9BACI</name>
<evidence type="ECO:0000256" key="5">
    <source>
        <dbReference type="HAMAP-Rule" id="MF_00376"/>
    </source>
</evidence>
<dbReference type="GO" id="GO:0005524">
    <property type="term" value="F:ATP binding"/>
    <property type="evidence" value="ECO:0007669"/>
    <property type="project" value="UniProtKB-UniRule"/>
</dbReference>
<comment type="catalytic activity">
    <reaction evidence="5">
        <text>3'-dephospho-CoA + ATP = ADP + CoA + H(+)</text>
        <dbReference type="Rhea" id="RHEA:18245"/>
        <dbReference type="ChEBI" id="CHEBI:15378"/>
        <dbReference type="ChEBI" id="CHEBI:30616"/>
        <dbReference type="ChEBI" id="CHEBI:57287"/>
        <dbReference type="ChEBI" id="CHEBI:57328"/>
        <dbReference type="ChEBI" id="CHEBI:456216"/>
        <dbReference type="EC" id="2.7.1.24"/>
    </reaction>
</comment>
<dbReference type="InterPro" id="IPR001977">
    <property type="entry name" value="Depp_CoAkinase"/>
</dbReference>
<evidence type="ECO:0000256" key="1">
    <source>
        <dbReference type="ARBA" id="ARBA00009018"/>
    </source>
</evidence>
<protein>
    <recommendedName>
        <fullName evidence="5 6">Dephospho-CoA kinase</fullName>
        <ecNumber evidence="5 6">2.7.1.24</ecNumber>
    </recommendedName>
    <alternativeName>
        <fullName evidence="5">Dephosphocoenzyme A kinase</fullName>
    </alternativeName>
</protein>
<keyword evidence="5" id="KW-0963">Cytoplasm</keyword>
<proteinExistence type="inferred from homology"/>
<dbReference type="EMBL" id="FOTR01000007">
    <property type="protein sequence ID" value="SFM07757.1"/>
    <property type="molecule type" value="Genomic_DNA"/>
</dbReference>
<reference evidence="8" key="1">
    <citation type="submission" date="2016-10" db="EMBL/GenBank/DDBJ databases">
        <authorList>
            <person name="Varghese N."/>
            <person name="Submissions S."/>
        </authorList>
    </citation>
    <scope>NUCLEOTIDE SEQUENCE [LARGE SCALE GENOMIC DNA]</scope>
    <source>
        <strain evidence="8">CGMCC 1.4250</strain>
    </source>
</reference>
<keyword evidence="2 5" id="KW-0547">Nucleotide-binding</keyword>
<dbReference type="PROSITE" id="PS51219">
    <property type="entry name" value="DPCK"/>
    <property type="match status" value="1"/>
</dbReference>
<keyword evidence="8" id="KW-1185">Reference proteome</keyword>
<accession>A0A1I4MXD9</accession>
<comment type="similarity">
    <text evidence="1 5">Belongs to the CoaE family.</text>
</comment>
<keyword evidence="4 5" id="KW-0173">Coenzyme A biosynthesis</keyword>
<dbReference type="PANTHER" id="PTHR10695:SF46">
    <property type="entry name" value="BIFUNCTIONAL COENZYME A SYNTHASE-RELATED"/>
    <property type="match status" value="1"/>
</dbReference>
<dbReference type="HAMAP" id="MF_00376">
    <property type="entry name" value="Dephospho_CoA_kinase"/>
    <property type="match status" value="1"/>
</dbReference>
<dbReference type="EC" id="2.7.1.24" evidence="5 6"/>
<organism evidence="7 8">
    <name type="scientific">Gracilibacillus orientalis</name>
    <dbReference type="NCBI Taxonomy" id="334253"/>
    <lineage>
        <taxon>Bacteria</taxon>
        <taxon>Bacillati</taxon>
        <taxon>Bacillota</taxon>
        <taxon>Bacilli</taxon>
        <taxon>Bacillales</taxon>
        <taxon>Bacillaceae</taxon>
        <taxon>Gracilibacillus</taxon>
    </lineage>
</organism>
<dbReference type="Gene3D" id="3.40.50.300">
    <property type="entry name" value="P-loop containing nucleotide triphosphate hydrolases"/>
    <property type="match status" value="1"/>
</dbReference>
<evidence type="ECO:0000313" key="7">
    <source>
        <dbReference type="EMBL" id="SFM07757.1"/>
    </source>
</evidence>
<evidence type="ECO:0000256" key="4">
    <source>
        <dbReference type="ARBA" id="ARBA00022993"/>
    </source>
</evidence>
<dbReference type="SUPFAM" id="SSF52540">
    <property type="entry name" value="P-loop containing nucleoside triphosphate hydrolases"/>
    <property type="match status" value="1"/>
</dbReference>
<feature type="binding site" evidence="5">
    <location>
        <begin position="10"/>
        <end position="15"/>
    </location>
    <ligand>
        <name>ATP</name>
        <dbReference type="ChEBI" id="CHEBI:30616"/>
    </ligand>
</feature>
<dbReference type="Pfam" id="PF01121">
    <property type="entry name" value="CoaE"/>
    <property type="match status" value="1"/>
</dbReference>